<dbReference type="STRING" id="1656094.BFC18_06765"/>
<gene>
    <name evidence="2" type="ORF">BFC18_06765</name>
</gene>
<evidence type="ECO:0000313" key="3">
    <source>
        <dbReference type="Proteomes" id="UP000175691"/>
    </source>
</evidence>
<dbReference type="RefSeq" id="WP_070124199.1">
    <property type="nucleotide sequence ID" value="NZ_MDHN01000010.1"/>
</dbReference>
<dbReference type="AlphaFoldDB" id="A0A1E7ZE96"/>
<name>A0A1E7ZE96_9ALTE</name>
<evidence type="ECO:0000256" key="1">
    <source>
        <dbReference type="SAM" id="MobiDB-lite"/>
    </source>
</evidence>
<organism evidence="2 3">
    <name type="scientific">Alteromonas confluentis</name>
    <dbReference type="NCBI Taxonomy" id="1656094"/>
    <lineage>
        <taxon>Bacteria</taxon>
        <taxon>Pseudomonadati</taxon>
        <taxon>Pseudomonadota</taxon>
        <taxon>Gammaproteobacteria</taxon>
        <taxon>Alteromonadales</taxon>
        <taxon>Alteromonadaceae</taxon>
        <taxon>Alteromonas/Salinimonas group</taxon>
        <taxon>Alteromonas</taxon>
    </lineage>
</organism>
<dbReference type="EMBL" id="MDHN01000010">
    <property type="protein sequence ID" value="OFC71848.1"/>
    <property type="molecule type" value="Genomic_DNA"/>
</dbReference>
<evidence type="ECO:0000313" key="2">
    <source>
        <dbReference type="EMBL" id="OFC71848.1"/>
    </source>
</evidence>
<comment type="caution">
    <text evidence="2">The sequence shown here is derived from an EMBL/GenBank/DDBJ whole genome shotgun (WGS) entry which is preliminary data.</text>
</comment>
<keyword evidence="3" id="KW-1185">Reference proteome</keyword>
<protein>
    <submittedName>
        <fullName evidence="2">Uncharacterized protein</fullName>
    </submittedName>
</protein>
<sequence length="68" mass="7300">MTKAIEILASLANDTTRSVDDLSVEELNSIAALKAEAAEIKPIMTITEPNEPTEPTPDPEPEKNPKVA</sequence>
<reference evidence="2 3" key="1">
    <citation type="submission" date="2016-08" db="EMBL/GenBank/DDBJ databases">
        <authorList>
            <person name="Seilhamer J.J."/>
        </authorList>
    </citation>
    <scope>NUCLEOTIDE SEQUENCE [LARGE SCALE GENOMIC DNA]</scope>
    <source>
        <strain evidence="2 3">KCTC 42603</strain>
    </source>
</reference>
<proteinExistence type="predicted"/>
<dbReference type="Proteomes" id="UP000175691">
    <property type="component" value="Unassembled WGS sequence"/>
</dbReference>
<feature type="region of interest" description="Disordered" evidence="1">
    <location>
        <begin position="42"/>
        <end position="68"/>
    </location>
</feature>
<accession>A0A1E7ZE96</accession>